<gene>
    <name evidence="1" type="ORF">REH87_001220</name>
</gene>
<comment type="caution">
    <text evidence="1">The sequence shown here is derived from an EMBL/GenBank/DDBJ whole genome shotgun (WGS) entry which is preliminary data.</text>
</comment>
<evidence type="ECO:0000313" key="1">
    <source>
        <dbReference type="EMBL" id="EKZ1926231.1"/>
    </source>
</evidence>
<dbReference type="AlphaFoldDB" id="A0AAI9G447"/>
<evidence type="ECO:0000313" key="2">
    <source>
        <dbReference type="Proteomes" id="UP001225498"/>
    </source>
</evidence>
<accession>A0AAI9G447</accession>
<protein>
    <submittedName>
        <fullName evidence="1">Uncharacterized protein</fullName>
    </submittedName>
</protein>
<dbReference type="RefSeq" id="WP_049450610.1">
    <property type="nucleotide sequence ID" value="NZ_CP182416.1"/>
</dbReference>
<proteinExistence type="predicted"/>
<dbReference type="Proteomes" id="UP001225498">
    <property type="component" value="Unassembled WGS sequence"/>
</dbReference>
<organism evidence="1 2">
    <name type="scientific">Stenotrophomonas maltophilia</name>
    <name type="common">Pseudomonas maltophilia</name>
    <name type="synonym">Xanthomonas maltophilia</name>
    <dbReference type="NCBI Taxonomy" id="40324"/>
    <lineage>
        <taxon>Bacteria</taxon>
        <taxon>Pseudomonadati</taxon>
        <taxon>Pseudomonadota</taxon>
        <taxon>Gammaproteobacteria</taxon>
        <taxon>Lysobacterales</taxon>
        <taxon>Lysobacteraceae</taxon>
        <taxon>Stenotrophomonas</taxon>
        <taxon>Stenotrophomonas maltophilia group</taxon>
    </lineage>
</organism>
<sequence length="69" mass="7932">MRNQLDIFDHDPARMAAANRAAAERALTDVQFTATVRQERHEYYVGEAERWEHLASHSARSTNSTDMRA</sequence>
<reference evidence="1" key="1">
    <citation type="submission" date="2023-08" db="EMBL/GenBank/DDBJ databases">
        <authorList>
            <consortium name="Clinical and Environmental Microbiology Branch: Whole genome sequencing antimicrobial resistance pathogens in the healthcare setting"/>
        </authorList>
    </citation>
    <scope>NUCLEOTIDE SEQUENCE</scope>
    <source>
        <strain evidence="1">2023CJ-00293</strain>
    </source>
</reference>
<name>A0AAI9G447_STEMA</name>
<dbReference type="EMBL" id="ABLTIR010000016">
    <property type="protein sequence ID" value="EKZ1926231.1"/>
    <property type="molecule type" value="Genomic_DNA"/>
</dbReference>